<gene>
    <name evidence="1" type="ORF">CBA19CS22_39390</name>
</gene>
<comment type="caution">
    <text evidence="1">The sequence shown here is derived from an EMBL/GenBank/DDBJ whole genome shotgun (WGS) entry which is preliminary data.</text>
</comment>
<name>A0ACB5R6R5_9BURK</name>
<keyword evidence="2" id="KW-1185">Reference proteome</keyword>
<proteinExistence type="predicted"/>
<accession>A0ACB5R6R5</accession>
<protein>
    <submittedName>
        <fullName evidence="1">Porin</fullName>
    </submittedName>
</protein>
<dbReference type="Proteomes" id="UP001055013">
    <property type="component" value="Unassembled WGS sequence"/>
</dbReference>
<dbReference type="EMBL" id="BPUR01000050">
    <property type="protein sequence ID" value="GJH22742.1"/>
    <property type="molecule type" value="Genomic_DNA"/>
</dbReference>
<sequence>MDALHGRQTIYEAPLRNILIGVCTAVSCCPALAQSNVSLYGSQDVGIGYFNNVGGSSKWTTVNTMSPDRFGLVGQEDLGGGLKTVFRLENGFYTTTGAMALPGTIFNRQAYVGLTKERLGTITLGRQTPFNFDWLGPLSTAYNAADWYMFHPGNIDELAATSNVQYSNSLKFTTSNYGGLTAGAMLGLGNTANFGFGRNLSVGINFERGPLRASAVYSDEHNRSVLVSTTGLSMFQGQPASSYMADRIENMGAGATYNVVDTLTLHALYTRTKLTSGQRSDVYQTIDGGATYRLTPAYSIAAGAFTTTLAGMRWTEYTVGSVYALSKATQLYADALLEKASGGAKAAIFTVGPSSNGTQLGVIAGLHHSF</sequence>
<reference evidence="1" key="1">
    <citation type="submission" date="2021-09" db="EMBL/GenBank/DDBJ databases">
        <title>Isolation and characterization of 3-chlorobenzoate degrading bacteria from soils in Shizuoka.</title>
        <authorList>
            <person name="Ifat A."/>
            <person name="Ogawa N."/>
            <person name="Kimbara K."/>
            <person name="Moriuchi R."/>
            <person name="Dohra H."/>
            <person name="Shintani M."/>
        </authorList>
    </citation>
    <scope>NUCLEOTIDE SEQUENCE</scope>
    <source>
        <strain evidence="1">19CS2-2</strain>
    </source>
</reference>
<organism evidence="1 2">
    <name type="scientific">Caballeronia novacaledonica</name>
    <dbReference type="NCBI Taxonomy" id="1544861"/>
    <lineage>
        <taxon>Bacteria</taxon>
        <taxon>Pseudomonadati</taxon>
        <taxon>Pseudomonadota</taxon>
        <taxon>Betaproteobacteria</taxon>
        <taxon>Burkholderiales</taxon>
        <taxon>Burkholderiaceae</taxon>
        <taxon>Caballeronia</taxon>
    </lineage>
</organism>
<evidence type="ECO:0000313" key="1">
    <source>
        <dbReference type="EMBL" id="GJH22742.1"/>
    </source>
</evidence>
<evidence type="ECO:0000313" key="2">
    <source>
        <dbReference type="Proteomes" id="UP001055013"/>
    </source>
</evidence>